<dbReference type="Proteomes" id="UP000306552">
    <property type="component" value="Unassembled WGS sequence"/>
</dbReference>
<dbReference type="AlphaFoldDB" id="A0A4U5TT60"/>
<dbReference type="InterPro" id="IPR015421">
    <property type="entry name" value="PyrdxlP-dep_Trfase_major"/>
</dbReference>
<dbReference type="Pfam" id="PF00155">
    <property type="entry name" value="Aminotran_1_2"/>
    <property type="match status" value="1"/>
</dbReference>
<gene>
    <name evidence="6" type="ORF">FCN74_03785</name>
</gene>
<evidence type="ECO:0000313" key="7">
    <source>
        <dbReference type="Proteomes" id="UP000306552"/>
    </source>
</evidence>
<comment type="caution">
    <text evidence="6">The sequence shown here is derived from an EMBL/GenBank/DDBJ whole genome shotgun (WGS) entry which is preliminary data.</text>
</comment>
<proteinExistence type="inferred from homology"/>
<evidence type="ECO:0000313" key="6">
    <source>
        <dbReference type="EMBL" id="TKS57547.1"/>
    </source>
</evidence>
<comment type="similarity">
    <text evidence="2">Belongs to the class-II pyridoxal-phosphate-dependent aminotransferase family. BioF subfamily.</text>
</comment>
<dbReference type="Gene3D" id="3.40.640.10">
    <property type="entry name" value="Type I PLP-dependent aspartate aminotransferase-like (Major domain)"/>
    <property type="match status" value="1"/>
</dbReference>
<organism evidence="6 7">
    <name type="scientific">Mesohalobacter halotolerans</name>
    <dbReference type="NCBI Taxonomy" id="1883405"/>
    <lineage>
        <taxon>Bacteria</taxon>
        <taxon>Pseudomonadati</taxon>
        <taxon>Bacteroidota</taxon>
        <taxon>Flavobacteriia</taxon>
        <taxon>Flavobacteriales</taxon>
        <taxon>Flavobacteriaceae</taxon>
        <taxon>Mesohalobacter</taxon>
    </lineage>
</organism>
<sequence>MEFPSNLSNLLRDRKNKDNFRELKHYNFKVDFLSNDYLGYAQNSSIYKQYLSIIKEHNINKLGSTGSRLINGNHSLFQRVERKAEDIFNTDAALFFNSGYNANVGLLSAVLRPKDLVFYDELCHASIRDGLQMASAKAYKFKHCDFKDLEQKIRSQVERLQPQHIYIVTESVFSMDGDTSDISNLIEISGKYKAHLIIDEAHAVGVCGENYKGLTQNKDHKIFARILTCGKSLGSHGAFVLGSQQLKSYMINFCKSFIYTTAASPHQVASVLASLHYFESEKKEKTELQTVISNFTKEIEKHNLQSRFIPSQTAIQSFLISGNTKAKQLATTLQQKGFGVKAILHPTVPKGKERIRICLHSFNTEKEIINIIKTLKTSA</sequence>
<feature type="domain" description="Aminotransferase class I/classII large" evidence="5">
    <location>
        <begin position="30"/>
        <end position="370"/>
    </location>
</feature>
<dbReference type="PANTHER" id="PTHR13693:SF77">
    <property type="entry name" value="8-AMINO-7-OXONONANOATE SYNTHASE"/>
    <property type="match status" value="1"/>
</dbReference>
<evidence type="ECO:0000256" key="3">
    <source>
        <dbReference type="ARBA" id="ARBA00022679"/>
    </source>
</evidence>
<dbReference type="SUPFAM" id="SSF53383">
    <property type="entry name" value="PLP-dependent transferases"/>
    <property type="match status" value="1"/>
</dbReference>
<keyword evidence="3 6" id="KW-0808">Transferase</keyword>
<dbReference type="InterPro" id="IPR015422">
    <property type="entry name" value="PyrdxlP-dep_Trfase_small"/>
</dbReference>
<dbReference type="InterPro" id="IPR050087">
    <property type="entry name" value="AON_synthase_class-II"/>
</dbReference>
<dbReference type="EMBL" id="SWMU01000001">
    <property type="protein sequence ID" value="TKS57547.1"/>
    <property type="molecule type" value="Genomic_DNA"/>
</dbReference>
<dbReference type="InterPro" id="IPR004839">
    <property type="entry name" value="Aminotransferase_I/II_large"/>
</dbReference>
<dbReference type="OrthoDB" id="9807157at2"/>
<accession>A0A4U5TT60</accession>
<evidence type="ECO:0000256" key="1">
    <source>
        <dbReference type="ARBA" id="ARBA00001933"/>
    </source>
</evidence>
<dbReference type="GO" id="GO:0008483">
    <property type="term" value="F:transaminase activity"/>
    <property type="evidence" value="ECO:0007669"/>
    <property type="project" value="UniProtKB-KW"/>
</dbReference>
<keyword evidence="7" id="KW-1185">Reference proteome</keyword>
<dbReference type="GO" id="GO:0009102">
    <property type="term" value="P:biotin biosynthetic process"/>
    <property type="evidence" value="ECO:0007669"/>
    <property type="project" value="TreeGrafter"/>
</dbReference>
<evidence type="ECO:0000256" key="4">
    <source>
        <dbReference type="ARBA" id="ARBA00022898"/>
    </source>
</evidence>
<dbReference type="RefSeq" id="WP_138931248.1">
    <property type="nucleotide sequence ID" value="NZ_SWMU01000001.1"/>
</dbReference>
<keyword evidence="4" id="KW-0663">Pyridoxal phosphate</keyword>
<dbReference type="InterPro" id="IPR015424">
    <property type="entry name" value="PyrdxlP-dep_Trfase"/>
</dbReference>
<dbReference type="PANTHER" id="PTHR13693">
    <property type="entry name" value="CLASS II AMINOTRANSFERASE/8-AMINO-7-OXONONANOATE SYNTHASE"/>
    <property type="match status" value="1"/>
</dbReference>
<comment type="cofactor">
    <cofactor evidence="1">
        <name>pyridoxal 5'-phosphate</name>
        <dbReference type="ChEBI" id="CHEBI:597326"/>
    </cofactor>
</comment>
<dbReference type="Gene3D" id="3.90.1150.10">
    <property type="entry name" value="Aspartate Aminotransferase, domain 1"/>
    <property type="match status" value="1"/>
</dbReference>
<reference evidence="6 7" key="1">
    <citation type="submission" date="2019-04" db="EMBL/GenBank/DDBJ databases">
        <title>Psychroflexus halotolerans sp. nov., isolated from a marine solar saltern.</title>
        <authorList>
            <person name="Feng X."/>
        </authorList>
    </citation>
    <scope>NUCLEOTIDE SEQUENCE [LARGE SCALE GENOMIC DNA]</scope>
    <source>
        <strain evidence="6 7">WDS2C27</strain>
    </source>
</reference>
<evidence type="ECO:0000259" key="5">
    <source>
        <dbReference type="Pfam" id="PF00155"/>
    </source>
</evidence>
<protein>
    <submittedName>
        <fullName evidence="6">Pyridoxal phosphate-dependent aminotransferase family protein</fullName>
    </submittedName>
</protein>
<name>A0A4U5TT60_9FLAO</name>
<keyword evidence="6" id="KW-0032">Aminotransferase</keyword>
<evidence type="ECO:0000256" key="2">
    <source>
        <dbReference type="ARBA" id="ARBA00010008"/>
    </source>
</evidence>
<dbReference type="GO" id="GO:0030170">
    <property type="term" value="F:pyridoxal phosphate binding"/>
    <property type="evidence" value="ECO:0007669"/>
    <property type="project" value="InterPro"/>
</dbReference>